<dbReference type="SUPFAM" id="SSF158472">
    <property type="entry name" value="HAMP domain-like"/>
    <property type="match status" value="1"/>
</dbReference>
<dbReference type="EC" id="2.7.13.3" evidence="2"/>
<dbReference type="Pfam" id="PF07568">
    <property type="entry name" value="HisKA_2"/>
    <property type="match status" value="1"/>
</dbReference>
<dbReference type="InterPro" id="IPR035965">
    <property type="entry name" value="PAS-like_dom_sf"/>
</dbReference>
<keyword evidence="4" id="KW-0808">Transferase</keyword>
<dbReference type="Gene3D" id="3.30.450.20">
    <property type="entry name" value="PAS domain"/>
    <property type="match status" value="1"/>
</dbReference>
<accession>A0A0P8A709</accession>
<dbReference type="Pfam" id="PF00672">
    <property type="entry name" value="HAMP"/>
    <property type="match status" value="1"/>
</dbReference>
<dbReference type="CDD" id="cd00130">
    <property type="entry name" value="PAS"/>
    <property type="match status" value="1"/>
</dbReference>
<keyword evidence="6" id="KW-1133">Transmembrane helix</keyword>
<organism evidence="11 12">
    <name type="scientific">Candidatus Methanoperedens nitratireducens</name>
    <dbReference type="NCBI Taxonomy" id="1392998"/>
    <lineage>
        <taxon>Archaea</taxon>
        <taxon>Methanobacteriati</taxon>
        <taxon>Methanobacteriota</taxon>
        <taxon>Stenosarchaea group</taxon>
        <taxon>Methanomicrobia</taxon>
        <taxon>Methanosarcinales</taxon>
        <taxon>ANME-2 cluster</taxon>
        <taxon>Candidatus Methanoperedentaceae</taxon>
        <taxon>Candidatus Methanoperedens</taxon>
    </lineage>
</organism>
<evidence type="ECO:0000259" key="10">
    <source>
        <dbReference type="PROSITE" id="PS50885"/>
    </source>
</evidence>
<dbReference type="SMART" id="SM00304">
    <property type="entry name" value="HAMP"/>
    <property type="match status" value="1"/>
</dbReference>
<comment type="caution">
    <text evidence="11">The sequence shown here is derived from an EMBL/GenBank/DDBJ whole genome shotgun (WGS) entry which is preliminary data.</text>
</comment>
<feature type="domain" description="PAC" evidence="9">
    <location>
        <begin position="343"/>
        <end position="395"/>
    </location>
</feature>
<name>A0A0P8A709_9EURY</name>
<dbReference type="Gene3D" id="6.10.340.10">
    <property type="match status" value="1"/>
</dbReference>
<feature type="domain" description="Histidine kinase" evidence="7">
    <location>
        <begin position="510"/>
        <end position="600"/>
    </location>
</feature>
<dbReference type="InterPro" id="IPR011495">
    <property type="entry name" value="Sig_transdc_His_kin_sub2_dim/P"/>
</dbReference>
<dbReference type="GO" id="GO:0016020">
    <property type="term" value="C:membrane"/>
    <property type="evidence" value="ECO:0007669"/>
    <property type="project" value="InterPro"/>
</dbReference>
<dbReference type="PROSITE" id="PS50112">
    <property type="entry name" value="PAS"/>
    <property type="match status" value="1"/>
</dbReference>
<dbReference type="PROSITE" id="PS50109">
    <property type="entry name" value="HIS_KIN"/>
    <property type="match status" value="1"/>
</dbReference>
<feature type="transmembrane region" description="Helical" evidence="6">
    <location>
        <begin position="184"/>
        <end position="206"/>
    </location>
</feature>
<dbReference type="AlphaFoldDB" id="A0A0P8A709"/>
<keyword evidence="3" id="KW-0597">Phosphoprotein</keyword>
<dbReference type="InterPro" id="IPR005467">
    <property type="entry name" value="His_kinase_dom"/>
</dbReference>
<evidence type="ECO:0000313" key="11">
    <source>
        <dbReference type="EMBL" id="KPQ42379.1"/>
    </source>
</evidence>
<evidence type="ECO:0000256" key="1">
    <source>
        <dbReference type="ARBA" id="ARBA00000085"/>
    </source>
</evidence>
<dbReference type="PROSITE" id="PS50885">
    <property type="entry name" value="HAMP"/>
    <property type="match status" value="1"/>
</dbReference>
<dbReference type="SMART" id="SM00091">
    <property type="entry name" value="PAS"/>
    <property type="match status" value="1"/>
</dbReference>
<dbReference type="SMART" id="SM00387">
    <property type="entry name" value="HATPase_c"/>
    <property type="match status" value="1"/>
</dbReference>
<evidence type="ECO:0000259" key="7">
    <source>
        <dbReference type="PROSITE" id="PS50109"/>
    </source>
</evidence>
<dbReference type="InterPro" id="IPR003594">
    <property type="entry name" value="HATPase_dom"/>
</dbReference>
<evidence type="ECO:0000256" key="5">
    <source>
        <dbReference type="ARBA" id="ARBA00022777"/>
    </source>
</evidence>
<feature type="domain" description="HAMP" evidence="10">
    <location>
        <begin position="208"/>
        <end position="260"/>
    </location>
</feature>
<evidence type="ECO:0000256" key="2">
    <source>
        <dbReference type="ARBA" id="ARBA00012438"/>
    </source>
</evidence>
<dbReference type="EMBL" id="LKCM01000237">
    <property type="protein sequence ID" value="KPQ42379.1"/>
    <property type="molecule type" value="Genomic_DNA"/>
</dbReference>
<dbReference type="SUPFAM" id="SSF55874">
    <property type="entry name" value="ATPase domain of HSP90 chaperone/DNA topoisomerase II/histidine kinase"/>
    <property type="match status" value="1"/>
</dbReference>
<reference evidence="11 12" key="1">
    <citation type="submission" date="2015-09" db="EMBL/GenBank/DDBJ databases">
        <title>A metagenomics-based metabolic model of nitrate-dependent anaerobic oxidation of methane by Methanoperedens-like archaea.</title>
        <authorList>
            <person name="Arshad A."/>
            <person name="Speth D.R."/>
            <person name="De Graaf R.M."/>
            <person name="Op Den Camp H.J."/>
            <person name="Jetten M.S."/>
            <person name="Welte C.U."/>
        </authorList>
    </citation>
    <scope>NUCLEOTIDE SEQUENCE [LARGE SCALE GENOMIC DNA]</scope>
</reference>
<evidence type="ECO:0000256" key="3">
    <source>
        <dbReference type="ARBA" id="ARBA00022553"/>
    </source>
</evidence>
<dbReference type="Gene3D" id="3.30.565.10">
    <property type="entry name" value="Histidine kinase-like ATPase, C-terminal domain"/>
    <property type="match status" value="1"/>
</dbReference>
<dbReference type="PROSITE" id="PS50113">
    <property type="entry name" value="PAC"/>
    <property type="match status" value="1"/>
</dbReference>
<dbReference type="Pfam" id="PF13426">
    <property type="entry name" value="PAS_9"/>
    <property type="match status" value="1"/>
</dbReference>
<evidence type="ECO:0000313" key="12">
    <source>
        <dbReference type="Proteomes" id="UP000050360"/>
    </source>
</evidence>
<dbReference type="PATRIC" id="fig|1719120.3.peg.3361"/>
<evidence type="ECO:0000256" key="4">
    <source>
        <dbReference type="ARBA" id="ARBA00022679"/>
    </source>
</evidence>
<dbReference type="InterPro" id="IPR000014">
    <property type="entry name" value="PAS"/>
</dbReference>
<keyword evidence="6" id="KW-0812">Transmembrane</keyword>
<dbReference type="Pfam" id="PF02518">
    <property type="entry name" value="HATPase_c"/>
    <property type="match status" value="1"/>
</dbReference>
<keyword evidence="5 11" id="KW-0418">Kinase</keyword>
<dbReference type="InterPro" id="IPR036890">
    <property type="entry name" value="HATPase_C_sf"/>
</dbReference>
<proteinExistence type="predicted"/>
<evidence type="ECO:0000259" key="8">
    <source>
        <dbReference type="PROSITE" id="PS50112"/>
    </source>
</evidence>
<dbReference type="SUPFAM" id="SSF55785">
    <property type="entry name" value="PYP-like sensor domain (PAS domain)"/>
    <property type="match status" value="1"/>
</dbReference>
<keyword evidence="6" id="KW-0472">Membrane</keyword>
<dbReference type="InterPro" id="IPR000700">
    <property type="entry name" value="PAS-assoc_C"/>
</dbReference>
<dbReference type="PANTHER" id="PTHR43065:SF23">
    <property type="entry name" value="SENSOR HISTIDINE KINASE PDTAS"/>
    <property type="match status" value="1"/>
</dbReference>
<dbReference type="GO" id="GO:0007165">
    <property type="term" value="P:signal transduction"/>
    <property type="evidence" value="ECO:0007669"/>
    <property type="project" value="InterPro"/>
</dbReference>
<dbReference type="Proteomes" id="UP000050360">
    <property type="component" value="Unassembled WGS sequence"/>
</dbReference>
<dbReference type="GO" id="GO:0004673">
    <property type="term" value="F:protein histidine kinase activity"/>
    <property type="evidence" value="ECO:0007669"/>
    <property type="project" value="UniProtKB-EC"/>
</dbReference>
<gene>
    <name evidence="11" type="ORF">MPEBLZ_03096</name>
</gene>
<feature type="domain" description="PAS" evidence="8">
    <location>
        <begin position="265"/>
        <end position="310"/>
    </location>
</feature>
<comment type="catalytic activity">
    <reaction evidence="1">
        <text>ATP + protein L-histidine = ADP + protein N-phospho-L-histidine.</text>
        <dbReference type="EC" id="2.7.13.3"/>
    </reaction>
</comment>
<protein>
    <recommendedName>
        <fullName evidence="2">histidine kinase</fullName>
        <ecNumber evidence="2">2.7.13.3</ecNumber>
    </recommendedName>
</protein>
<dbReference type="PANTHER" id="PTHR43065">
    <property type="entry name" value="SENSOR HISTIDINE KINASE"/>
    <property type="match status" value="1"/>
</dbReference>
<dbReference type="InterPro" id="IPR003660">
    <property type="entry name" value="HAMP_dom"/>
</dbReference>
<sequence>MRIKAKLISGFVIVSLLAGLVGYIGLYANNHVVTSFEKGEVHFGSILQASNEVSSYSKRAQGHTMLYLMLNNGTDKKKASERVASLREQIAIMDGKIQNPEALKILNDTKAKTDEMQSIIESLIKIYDSEMEAGTFDIKNHEKLIRRLDTVSSNIRQNGLDLVEIELGLEEELNQKAKQDAASLYNLIFILSGIALISSMVIGIVIDRSISNPIYKLKDAAINIRKGNLGTKIDIRSNDEIGELSNEFNRMAQDLQKSNDEIISSKEYIYNIISSMDNSLIIVSRDCIIRTINNAACSLLDYKETELIGQPISKVLIDGETLLASSLINYSDKNNNDKTNIVHNAESTFISKGLQKIPVIFSASLIESKYGNSQDIICVAQDITERKSADEQIKASLKEKEVLLREIHHRVKNNMQIISSLLSHQMENITDKNITEIFIDSQNRIISMSLVHEKLYQSRDLRNIDFGEYINDLGASLFQSYNIHSGNIKLNIHVENVYLDIDLAIPTGLIINELITNSLKYAFPKGINGEITIIFRSRGEILELVVSDNGIGLPKDLDFRKTRSLGLHLVTILTENQLHGKIDMNGNKGTEFKIEFKSVKS</sequence>
<dbReference type="CDD" id="cd06225">
    <property type="entry name" value="HAMP"/>
    <property type="match status" value="1"/>
</dbReference>
<dbReference type="NCBIfam" id="TIGR00229">
    <property type="entry name" value="sensory_box"/>
    <property type="match status" value="1"/>
</dbReference>
<evidence type="ECO:0000256" key="6">
    <source>
        <dbReference type="SAM" id="Phobius"/>
    </source>
</evidence>
<feature type="transmembrane region" description="Helical" evidence="6">
    <location>
        <begin position="7"/>
        <end position="28"/>
    </location>
</feature>
<evidence type="ECO:0000259" key="9">
    <source>
        <dbReference type="PROSITE" id="PS50113"/>
    </source>
</evidence>